<evidence type="ECO:0000313" key="1">
    <source>
        <dbReference type="EMBL" id="VVC44933.1"/>
    </source>
</evidence>
<sequence length="95" mass="11041">MNTLYCAYYGRCLVKTNPPVNGSDYCYVSFFHHISDGRWLLQENGHSTHGRTFIFKSMKSFCFTAEKSIDNQFDGVKNWTARWRIGVCQPRMDTG</sequence>
<gene>
    <name evidence="1" type="ORF">CINCED_3A005851</name>
</gene>
<protein>
    <submittedName>
        <fullName evidence="1">Uncharacterized protein</fullName>
    </submittedName>
</protein>
<keyword evidence="2" id="KW-1185">Reference proteome</keyword>
<evidence type="ECO:0000313" key="2">
    <source>
        <dbReference type="Proteomes" id="UP000325440"/>
    </source>
</evidence>
<dbReference type="EMBL" id="CABPRJ010002391">
    <property type="protein sequence ID" value="VVC44933.1"/>
    <property type="molecule type" value="Genomic_DNA"/>
</dbReference>
<dbReference type="AlphaFoldDB" id="A0A5E4NMH0"/>
<name>A0A5E4NMH0_9HEMI</name>
<reference evidence="1 2" key="1">
    <citation type="submission" date="2019-08" db="EMBL/GenBank/DDBJ databases">
        <authorList>
            <person name="Alioto T."/>
            <person name="Alioto T."/>
            <person name="Gomez Garrido J."/>
        </authorList>
    </citation>
    <scope>NUCLEOTIDE SEQUENCE [LARGE SCALE GENOMIC DNA]</scope>
</reference>
<organism evidence="1 2">
    <name type="scientific">Cinara cedri</name>
    <dbReference type="NCBI Taxonomy" id="506608"/>
    <lineage>
        <taxon>Eukaryota</taxon>
        <taxon>Metazoa</taxon>
        <taxon>Ecdysozoa</taxon>
        <taxon>Arthropoda</taxon>
        <taxon>Hexapoda</taxon>
        <taxon>Insecta</taxon>
        <taxon>Pterygota</taxon>
        <taxon>Neoptera</taxon>
        <taxon>Paraneoptera</taxon>
        <taxon>Hemiptera</taxon>
        <taxon>Sternorrhyncha</taxon>
        <taxon>Aphidomorpha</taxon>
        <taxon>Aphidoidea</taxon>
        <taxon>Aphididae</taxon>
        <taxon>Lachninae</taxon>
        <taxon>Cinara</taxon>
    </lineage>
</organism>
<accession>A0A5E4NMH0</accession>
<proteinExistence type="predicted"/>
<dbReference type="Proteomes" id="UP000325440">
    <property type="component" value="Unassembled WGS sequence"/>
</dbReference>